<protein>
    <recommendedName>
        <fullName evidence="7">UPF0056 membrane protein</fullName>
    </recommendedName>
</protein>
<dbReference type="AlphaFoldDB" id="A0A1T4LXH7"/>
<comment type="similarity">
    <text evidence="2 7">Belongs to the UPF0056 (MarC) family.</text>
</comment>
<proteinExistence type="inferred from homology"/>
<accession>A0A1T4LXH7</accession>
<dbReference type="GO" id="GO:0005886">
    <property type="term" value="C:plasma membrane"/>
    <property type="evidence" value="ECO:0007669"/>
    <property type="project" value="UniProtKB-SubCell"/>
</dbReference>
<feature type="transmembrane region" description="Helical" evidence="7">
    <location>
        <begin position="114"/>
        <end position="137"/>
    </location>
</feature>
<keyword evidence="6 7" id="KW-0472">Membrane</keyword>
<keyword evidence="3" id="KW-1003">Cell membrane</keyword>
<evidence type="ECO:0000256" key="7">
    <source>
        <dbReference type="RuleBase" id="RU362048"/>
    </source>
</evidence>
<dbReference type="PANTHER" id="PTHR33508:SF1">
    <property type="entry name" value="UPF0056 MEMBRANE PROTEIN YHCE"/>
    <property type="match status" value="1"/>
</dbReference>
<dbReference type="InterPro" id="IPR002771">
    <property type="entry name" value="Multi_antbiot-R_MarC"/>
</dbReference>
<evidence type="ECO:0000256" key="1">
    <source>
        <dbReference type="ARBA" id="ARBA00004651"/>
    </source>
</evidence>
<feature type="transmembrane region" description="Helical" evidence="7">
    <location>
        <begin position="46"/>
        <end position="68"/>
    </location>
</feature>
<dbReference type="Proteomes" id="UP000190092">
    <property type="component" value="Unassembled WGS sequence"/>
</dbReference>
<feature type="transmembrane region" description="Helical" evidence="7">
    <location>
        <begin position="143"/>
        <end position="161"/>
    </location>
</feature>
<dbReference type="EMBL" id="FUWJ01000001">
    <property type="protein sequence ID" value="SJZ59449.1"/>
    <property type="molecule type" value="Genomic_DNA"/>
</dbReference>
<comment type="subcellular location">
    <subcellularLocation>
        <location evidence="1 7">Cell membrane</location>
        <topology evidence="1 7">Multi-pass membrane protein</topology>
    </subcellularLocation>
</comment>
<evidence type="ECO:0000256" key="3">
    <source>
        <dbReference type="ARBA" id="ARBA00022475"/>
    </source>
</evidence>
<name>A0A1T4LXH7_9HYPH</name>
<dbReference type="PANTHER" id="PTHR33508">
    <property type="entry name" value="UPF0056 MEMBRANE PROTEIN YHCE"/>
    <property type="match status" value="1"/>
</dbReference>
<sequence length="210" mass="21683">MHIAPSIPSSFVTLLVTIGSVETAVVFASLTAGIHRNERRSLALRSVVIAGLVLLIFAIAGSLILSVLHISLPAFRVAGGLLLFLQALTLTFSSPGLSSINESEKRDAEQPGDIAVFPLAFPLIAGPGSLSAAVLVMGRTAGWIEGVGVIAMVLACLLLTFVAMRAAERLVAILGRTGADVVSRVSGILLAGLAVQFVFDGLGEAPFLRG</sequence>
<evidence type="ECO:0000256" key="6">
    <source>
        <dbReference type="ARBA" id="ARBA00023136"/>
    </source>
</evidence>
<evidence type="ECO:0000256" key="2">
    <source>
        <dbReference type="ARBA" id="ARBA00009784"/>
    </source>
</evidence>
<keyword evidence="4 7" id="KW-0812">Transmembrane</keyword>
<evidence type="ECO:0000256" key="5">
    <source>
        <dbReference type="ARBA" id="ARBA00022989"/>
    </source>
</evidence>
<feature type="transmembrane region" description="Helical" evidence="7">
    <location>
        <begin position="12"/>
        <end position="34"/>
    </location>
</feature>
<dbReference type="OrthoDB" id="21094at2"/>
<evidence type="ECO:0000256" key="4">
    <source>
        <dbReference type="ARBA" id="ARBA00022692"/>
    </source>
</evidence>
<keyword evidence="5 7" id="KW-1133">Transmembrane helix</keyword>
<dbReference type="RefSeq" id="WP_085933360.1">
    <property type="nucleotide sequence ID" value="NZ_FUWJ01000001.1"/>
</dbReference>
<dbReference type="NCBIfam" id="TIGR00427">
    <property type="entry name" value="NAAT family transporter"/>
    <property type="match status" value="1"/>
</dbReference>
<keyword evidence="9" id="KW-1185">Reference proteome</keyword>
<organism evidence="8 9">
    <name type="scientific">Enhydrobacter aerosaccus</name>
    <dbReference type="NCBI Taxonomy" id="225324"/>
    <lineage>
        <taxon>Bacteria</taxon>
        <taxon>Pseudomonadati</taxon>
        <taxon>Pseudomonadota</taxon>
        <taxon>Alphaproteobacteria</taxon>
        <taxon>Hyphomicrobiales</taxon>
        <taxon>Enhydrobacter</taxon>
    </lineage>
</organism>
<evidence type="ECO:0000313" key="9">
    <source>
        <dbReference type="Proteomes" id="UP000190092"/>
    </source>
</evidence>
<feature type="transmembrane region" description="Helical" evidence="7">
    <location>
        <begin position="181"/>
        <end position="199"/>
    </location>
</feature>
<dbReference type="STRING" id="225324.SAMN02745126_01767"/>
<reference evidence="9" key="1">
    <citation type="submission" date="2017-02" db="EMBL/GenBank/DDBJ databases">
        <authorList>
            <person name="Varghese N."/>
            <person name="Submissions S."/>
        </authorList>
    </citation>
    <scope>NUCLEOTIDE SEQUENCE [LARGE SCALE GENOMIC DNA]</scope>
    <source>
        <strain evidence="9">ATCC 27094</strain>
    </source>
</reference>
<feature type="transmembrane region" description="Helical" evidence="7">
    <location>
        <begin position="74"/>
        <end position="93"/>
    </location>
</feature>
<evidence type="ECO:0000313" key="8">
    <source>
        <dbReference type="EMBL" id="SJZ59449.1"/>
    </source>
</evidence>
<gene>
    <name evidence="8" type="ORF">SAMN02745126_01767</name>
</gene>
<dbReference type="Pfam" id="PF01914">
    <property type="entry name" value="MarC"/>
    <property type="match status" value="1"/>
</dbReference>